<name>A0AAN9F1Q7_CROPI</name>
<comment type="caution">
    <text evidence="2">The sequence shown here is derived from an EMBL/GenBank/DDBJ whole genome shotgun (WGS) entry which is preliminary data.</text>
</comment>
<sequence>MDLEPIVVAIPKIVDDEEGIDETHETAMAEYDVDDEATDTEYSDSYDSAEDSLYKPDPREDNDEDDTNSEGGAEEAMEAATKHGTGATAETTTEVATAKKRRVKTTPLKCPGRKGKRPRRELFDSDDDNANDGGGVVGHREIYVANNGGGPDGSNATGDAWSPS</sequence>
<feature type="compositionally biased region" description="Acidic residues" evidence="1">
    <location>
        <begin position="60"/>
        <end position="77"/>
    </location>
</feature>
<feature type="compositionally biased region" description="Acidic residues" evidence="1">
    <location>
        <begin position="31"/>
        <end position="50"/>
    </location>
</feature>
<feature type="region of interest" description="Disordered" evidence="1">
    <location>
        <begin position="16"/>
        <end position="164"/>
    </location>
</feature>
<accession>A0AAN9F1Q7</accession>
<evidence type="ECO:0000256" key="1">
    <source>
        <dbReference type="SAM" id="MobiDB-lite"/>
    </source>
</evidence>
<evidence type="ECO:0000313" key="3">
    <source>
        <dbReference type="Proteomes" id="UP001372338"/>
    </source>
</evidence>
<dbReference type="EMBL" id="JAYWIO010000004">
    <property type="protein sequence ID" value="KAK7267321.1"/>
    <property type="molecule type" value="Genomic_DNA"/>
</dbReference>
<proteinExistence type="predicted"/>
<dbReference type="AlphaFoldDB" id="A0AAN9F1Q7"/>
<organism evidence="2 3">
    <name type="scientific">Crotalaria pallida</name>
    <name type="common">Smooth rattlebox</name>
    <name type="synonym">Crotalaria striata</name>
    <dbReference type="NCBI Taxonomy" id="3830"/>
    <lineage>
        <taxon>Eukaryota</taxon>
        <taxon>Viridiplantae</taxon>
        <taxon>Streptophyta</taxon>
        <taxon>Embryophyta</taxon>
        <taxon>Tracheophyta</taxon>
        <taxon>Spermatophyta</taxon>
        <taxon>Magnoliopsida</taxon>
        <taxon>eudicotyledons</taxon>
        <taxon>Gunneridae</taxon>
        <taxon>Pentapetalae</taxon>
        <taxon>rosids</taxon>
        <taxon>fabids</taxon>
        <taxon>Fabales</taxon>
        <taxon>Fabaceae</taxon>
        <taxon>Papilionoideae</taxon>
        <taxon>50 kb inversion clade</taxon>
        <taxon>genistoids sensu lato</taxon>
        <taxon>core genistoids</taxon>
        <taxon>Crotalarieae</taxon>
        <taxon>Crotalaria</taxon>
    </lineage>
</organism>
<evidence type="ECO:0000313" key="2">
    <source>
        <dbReference type="EMBL" id="KAK7267321.1"/>
    </source>
</evidence>
<dbReference type="Proteomes" id="UP001372338">
    <property type="component" value="Unassembled WGS sequence"/>
</dbReference>
<feature type="compositionally biased region" description="Low complexity" evidence="1">
    <location>
        <begin position="78"/>
        <end position="96"/>
    </location>
</feature>
<keyword evidence="3" id="KW-1185">Reference proteome</keyword>
<protein>
    <submittedName>
        <fullName evidence="2">Uncharacterized protein</fullName>
    </submittedName>
</protein>
<gene>
    <name evidence="2" type="ORF">RIF29_19990</name>
</gene>
<reference evidence="2 3" key="1">
    <citation type="submission" date="2024-01" db="EMBL/GenBank/DDBJ databases">
        <title>The genomes of 5 underutilized Papilionoideae crops provide insights into root nodulation and disease resistanc.</title>
        <authorList>
            <person name="Yuan L."/>
        </authorList>
    </citation>
    <scope>NUCLEOTIDE SEQUENCE [LARGE SCALE GENOMIC DNA]</scope>
    <source>
        <strain evidence="2">ZHUSHIDOU_FW_LH</strain>
        <tissue evidence="2">Leaf</tissue>
    </source>
</reference>